<dbReference type="EMBL" id="ASPP01017916">
    <property type="protein sequence ID" value="ETO16716.1"/>
    <property type="molecule type" value="Genomic_DNA"/>
</dbReference>
<reference evidence="2 3" key="1">
    <citation type="journal article" date="2013" name="Curr. Biol.">
        <title>The Genome of the Foraminiferan Reticulomyxa filosa.</title>
        <authorList>
            <person name="Glockner G."/>
            <person name="Hulsmann N."/>
            <person name="Schleicher M."/>
            <person name="Noegel A.A."/>
            <person name="Eichinger L."/>
            <person name="Gallinger C."/>
            <person name="Pawlowski J."/>
            <person name="Sierra R."/>
            <person name="Euteneuer U."/>
            <person name="Pillet L."/>
            <person name="Moustafa A."/>
            <person name="Platzer M."/>
            <person name="Groth M."/>
            <person name="Szafranski K."/>
            <person name="Schliwa M."/>
        </authorList>
    </citation>
    <scope>NUCLEOTIDE SEQUENCE [LARGE SCALE GENOMIC DNA]</scope>
</reference>
<keyword evidence="1" id="KW-0812">Transmembrane</keyword>
<feature type="transmembrane region" description="Helical" evidence="1">
    <location>
        <begin position="149"/>
        <end position="166"/>
    </location>
</feature>
<name>X6MSQ8_RETFI</name>
<feature type="transmembrane region" description="Helical" evidence="1">
    <location>
        <begin position="446"/>
        <end position="466"/>
    </location>
</feature>
<feature type="transmembrane region" description="Helical" evidence="1">
    <location>
        <begin position="127"/>
        <end position="143"/>
    </location>
</feature>
<feature type="transmembrane region" description="Helical" evidence="1">
    <location>
        <begin position="273"/>
        <end position="298"/>
    </location>
</feature>
<feature type="transmembrane region" description="Helical" evidence="1">
    <location>
        <begin position="403"/>
        <end position="426"/>
    </location>
</feature>
<keyword evidence="3" id="KW-1185">Reference proteome</keyword>
<protein>
    <submittedName>
        <fullName evidence="2">Uncharacterized protein</fullName>
    </submittedName>
</protein>
<proteinExistence type="predicted"/>
<feature type="transmembrane region" description="Helical" evidence="1">
    <location>
        <begin position="45"/>
        <end position="68"/>
    </location>
</feature>
<accession>X6MSQ8</accession>
<feature type="transmembrane region" description="Helical" evidence="1">
    <location>
        <begin position="366"/>
        <end position="388"/>
    </location>
</feature>
<organism evidence="2 3">
    <name type="scientific">Reticulomyxa filosa</name>
    <dbReference type="NCBI Taxonomy" id="46433"/>
    <lineage>
        <taxon>Eukaryota</taxon>
        <taxon>Sar</taxon>
        <taxon>Rhizaria</taxon>
        <taxon>Retaria</taxon>
        <taxon>Foraminifera</taxon>
        <taxon>Monothalamids</taxon>
        <taxon>Reticulomyxidae</taxon>
        <taxon>Reticulomyxa</taxon>
    </lineage>
</organism>
<sequence length="475" mass="55508">MPSLPINLSLENKSLHSQDPQSCNCNFHAFLGNAQTAGTSRIENWLNFAEILGLLLFFSFFVLGPPIILWDVALINQSRIYQHAKLEYLDNVVISAFYGVVCYVLLKCILIEMSTHQLQTSNSKQKLLRLLVVISSLLIIGMAEVDEYMQGFLFQCLITLLLYGIVEHSSKHRKQNQHMLRWNDVRLSWKNIEGISNQRTSKFYLLLCGLFWIGIFGITCFGVTYFLGNFLLFFSIISTEKWVLKKTARQVDVIRLEYCASLKGPSFEIVTEFVISIVYGSASVSLFLFCGEICFIIFKTMHIIFREHVFFYILKKQQRFRSSHVYFMGAKQFEETAFCKMLSSFEIIQDRDTSYEEWKMRYCVDITLHFIAYIMCDIGSIAILNMYYSPFEFPTSINQLSELVIINVLIDCFIFVALYLWFWCGYSVDLLQVSSVLFVSPDRSKFHWQFLWTQAFLFVGFAYWIFLKILKKTFY</sequence>
<gene>
    <name evidence="2" type="ORF">RFI_20622</name>
</gene>
<dbReference type="Proteomes" id="UP000023152">
    <property type="component" value="Unassembled WGS sequence"/>
</dbReference>
<evidence type="ECO:0000313" key="3">
    <source>
        <dbReference type="Proteomes" id="UP000023152"/>
    </source>
</evidence>
<evidence type="ECO:0000313" key="2">
    <source>
        <dbReference type="EMBL" id="ETO16716.1"/>
    </source>
</evidence>
<comment type="caution">
    <text evidence="2">The sequence shown here is derived from an EMBL/GenBank/DDBJ whole genome shotgun (WGS) entry which is preliminary data.</text>
</comment>
<keyword evidence="1" id="KW-1133">Transmembrane helix</keyword>
<feature type="transmembrane region" description="Helical" evidence="1">
    <location>
        <begin position="204"/>
        <end position="237"/>
    </location>
</feature>
<feature type="transmembrane region" description="Helical" evidence="1">
    <location>
        <begin position="88"/>
        <end position="106"/>
    </location>
</feature>
<dbReference type="AlphaFoldDB" id="X6MSQ8"/>
<keyword evidence="1" id="KW-0472">Membrane</keyword>
<evidence type="ECO:0000256" key="1">
    <source>
        <dbReference type="SAM" id="Phobius"/>
    </source>
</evidence>